<dbReference type="HOGENOM" id="CLU_083579_1_0_9"/>
<sequence length="229" mass="26272">MNRYVLKLKKIGDIKYISHLDTMRTLHRAIRRAELPITYSKGFNPHPSISFAAPLSVGVESLAEYVDIEFDKIIDTNEIKNKINDNMPSGLEIIEAIHIKEKMPTSMAAVKVAKYEIKLKYDDIKNIEAKIKDIINSKEIIRTKKSKSGEKLVNIREMIYDLKLKEVADEYFIVECTIKTSNSGSLSPEILADLLKEVGAFGQPVVRRIEMYAEKDSEFIPLDKYYKRV</sequence>
<keyword evidence="3" id="KW-1185">Reference proteome</keyword>
<accession>R7RS91</accession>
<dbReference type="eggNOG" id="COG5011">
    <property type="taxonomic scope" value="Bacteria"/>
</dbReference>
<dbReference type="Proteomes" id="UP000014923">
    <property type="component" value="Unassembled WGS sequence"/>
</dbReference>
<feature type="domain" description="DUF2344" evidence="1">
    <location>
        <begin position="3"/>
        <end position="188"/>
    </location>
</feature>
<comment type="caution">
    <text evidence="2">The sequence shown here is derived from an EMBL/GenBank/DDBJ whole genome shotgun (WGS) entry which is preliminary data.</text>
</comment>
<dbReference type="EMBL" id="CAVN010000095">
    <property type="protein sequence ID" value="CDF58115.1"/>
    <property type="molecule type" value="Genomic_DNA"/>
</dbReference>
<protein>
    <recommendedName>
        <fullName evidence="1">DUF2344 domain-containing protein</fullName>
    </recommendedName>
</protein>
<evidence type="ECO:0000259" key="1">
    <source>
        <dbReference type="Pfam" id="PF10105"/>
    </source>
</evidence>
<evidence type="ECO:0000313" key="2">
    <source>
        <dbReference type="EMBL" id="CDF58115.1"/>
    </source>
</evidence>
<dbReference type="NCBIfam" id="TIGR03936">
    <property type="entry name" value="sam_1_link_chp"/>
    <property type="match status" value="1"/>
</dbReference>
<dbReference type="InterPro" id="IPR018768">
    <property type="entry name" value="DUF2344"/>
</dbReference>
<organism evidence="2 3">
    <name type="scientific">Thermobrachium celere DSM 8682</name>
    <dbReference type="NCBI Taxonomy" id="941824"/>
    <lineage>
        <taxon>Bacteria</taxon>
        <taxon>Bacillati</taxon>
        <taxon>Bacillota</taxon>
        <taxon>Clostridia</taxon>
        <taxon>Eubacteriales</taxon>
        <taxon>Clostridiaceae</taxon>
        <taxon>Thermobrachium</taxon>
    </lineage>
</organism>
<dbReference type="AlphaFoldDB" id="R7RS91"/>
<dbReference type="OrthoDB" id="9780488at2"/>
<dbReference type="RefSeq" id="WP_018661903.1">
    <property type="nucleotide sequence ID" value="NZ_HF952018.1"/>
</dbReference>
<dbReference type="Pfam" id="PF10105">
    <property type="entry name" value="DUF2344"/>
    <property type="match status" value="1"/>
</dbReference>
<gene>
    <name evidence="2" type="ORF">TCEL_00161</name>
</gene>
<reference evidence="2" key="1">
    <citation type="submission" date="2013-03" db="EMBL/GenBank/DDBJ databases">
        <title>Draft genome sequence of the hydrogen-ethanol-producing anaerobic alkalithermophilic Caloramator celere.</title>
        <authorList>
            <person name="Ciranna A."/>
            <person name="Larjo A."/>
            <person name="Kivisto A."/>
            <person name="Santala V."/>
            <person name="Roos C."/>
            <person name="Karp M."/>
        </authorList>
    </citation>
    <scope>NUCLEOTIDE SEQUENCE [LARGE SCALE GENOMIC DNA]</scope>
    <source>
        <strain evidence="2">DSM 8682</strain>
    </source>
</reference>
<proteinExistence type="predicted"/>
<evidence type="ECO:0000313" key="3">
    <source>
        <dbReference type="Proteomes" id="UP000014923"/>
    </source>
</evidence>
<name>R7RS91_9CLOT</name>